<feature type="region of interest" description="Disordered" evidence="15">
    <location>
        <begin position="1"/>
        <end position="304"/>
    </location>
</feature>
<feature type="compositionally biased region" description="Polar residues" evidence="15">
    <location>
        <begin position="221"/>
        <end position="232"/>
    </location>
</feature>
<feature type="compositionally biased region" description="Basic and acidic residues" evidence="15">
    <location>
        <begin position="167"/>
        <end position="200"/>
    </location>
</feature>
<evidence type="ECO:0000259" key="16">
    <source>
        <dbReference type="PROSITE" id="PS51192"/>
    </source>
</evidence>
<dbReference type="GO" id="GO:0003676">
    <property type="term" value="F:nucleic acid binding"/>
    <property type="evidence" value="ECO:0007669"/>
    <property type="project" value="InterPro"/>
</dbReference>
<dbReference type="GO" id="GO:0005634">
    <property type="term" value="C:nucleus"/>
    <property type="evidence" value="ECO:0007669"/>
    <property type="project" value="UniProtKB-SubCell"/>
</dbReference>
<feature type="compositionally biased region" description="Basic and acidic residues" evidence="15">
    <location>
        <begin position="207"/>
        <end position="219"/>
    </location>
</feature>
<feature type="compositionally biased region" description="Basic and acidic residues" evidence="15">
    <location>
        <begin position="77"/>
        <end position="96"/>
    </location>
</feature>
<dbReference type="EC" id="3.6.4.13" evidence="2"/>
<keyword evidence="4" id="KW-0547">Nucleotide-binding</keyword>
<dbReference type="SUPFAM" id="SSF52540">
    <property type="entry name" value="P-loop containing nucleoside triphosphate hydrolases"/>
    <property type="match status" value="1"/>
</dbReference>
<keyword evidence="9" id="KW-0539">Nucleus</keyword>
<dbReference type="PANTHER" id="PTHR47958">
    <property type="entry name" value="ATP-DEPENDENT RNA HELICASE DBP3"/>
    <property type="match status" value="1"/>
</dbReference>
<comment type="subunit">
    <text evidence="11">Component of the U5 snRNP complex.</text>
</comment>
<feature type="compositionally biased region" description="Basic and acidic residues" evidence="15">
    <location>
        <begin position="852"/>
        <end position="861"/>
    </location>
</feature>
<evidence type="ECO:0000256" key="7">
    <source>
        <dbReference type="ARBA" id="ARBA00022840"/>
    </source>
</evidence>
<dbReference type="GO" id="GO:0006397">
    <property type="term" value="P:mRNA processing"/>
    <property type="evidence" value="ECO:0007669"/>
    <property type="project" value="UniProtKB-KW"/>
</dbReference>
<evidence type="ECO:0000256" key="5">
    <source>
        <dbReference type="ARBA" id="ARBA00022801"/>
    </source>
</evidence>
<dbReference type="Pfam" id="PF00271">
    <property type="entry name" value="Helicase_C"/>
    <property type="match status" value="1"/>
</dbReference>
<dbReference type="VEuPathDB" id="FungiDB:SeMB42_g07770"/>
<proteinExistence type="inferred from homology"/>
<keyword evidence="8" id="KW-0508">mRNA splicing</keyword>
<dbReference type="EMBL" id="QEAM01000738">
    <property type="protein sequence ID" value="TPX35839.1"/>
    <property type="molecule type" value="Genomic_DNA"/>
</dbReference>
<dbReference type="GO" id="GO:0005524">
    <property type="term" value="F:ATP binding"/>
    <property type="evidence" value="ECO:0007669"/>
    <property type="project" value="UniProtKB-KW"/>
</dbReference>
<evidence type="ECO:0000256" key="6">
    <source>
        <dbReference type="ARBA" id="ARBA00022806"/>
    </source>
</evidence>
<dbReference type="InterPro" id="IPR027417">
    <property type="entry name" value="P-loop_NTPase"/>
</dbReference>
<evidence type="ECO:0000256" key="11">
    <source>
        <dbReference type="ARBA" id="ARBA00038719"/>
    </source>
</evidence>
<dbReference type="CDD" id="cd17945">
    <property type="entry name" value="DEADc_DDX23"/>
    <property type="match status" value="1"/>
</dbReference>
<comment type="subcellular location">
    <subcellularLocation>
        <location evidence="1">Nucleus</location>
    </subcellularLocation>
</comment>
<evidence type="ECO:0000256" key="15">
    <source>
        <dbReference type="SAM" id="MobiDB-lite"/>
    </source>
</evidence>
<dbReference type="InterPro" id="IPR057479">
    <property type="entry name" value="PRP28/DDX23-like_helical"/>
</dbReference>
<keyword evidence="6" id="KW-0347">Helicase</keyword>
<dbReference type="InterPro" id="IPR000629">
    <property type="entry name" value="RNA-helicase_DEAD-box_CS"/>
</dbReference>
<keyword evidence="3" id="KW-0507">mRNA processing</keyword>
<name>A0A507C9J5_9FUNG</name>
<dbReference type="CDD" id="cd18787">
    <property type="entry name" value="SF2_C_DEAD"/>
    <property type="match status" value="1"/>
</dbReference>
<protein>
    <recommendedName>
        <fullName evidence="2">RNA helicase</fullName>
        <ecNumber evidence="2">3.6.4.13</ecNumber>
    </recommendedName>
</protein>
<dbReference type="GO" id="GO:0003724">
    <property type="term" value="F:RNA helicase activity"/>
    <property type="evidence" value="ECO:0007669"/>
    <property type="project" value="UniProtKB-EC"/>
</dbReference>
<organism evidence="19 20">
    <name type="scientific">Synchytrium endobioticum</name>
    <dbReference type="NCBI Taxonomy" id="286115"/>
    <lineage>
        <taxon>Eukaryota</taxon>
        <taxon>Fungi</taxon>
        <taxon>Fungi incertae sedis</taxon>
        <taxon>Chytridiomycota</taxon>
        <taxon>Chytridiomycota incertae sedis</taxon>
        <taxon>Chytridiomycetes</taxon>
        <taxon>Synchytriales</taxon>
        <taxon>Synchytriaceae</taxon>
        <taxon>Synchytrium</taxon>
    </lineage>
</organism>
<dbReference type="Gene3D" id="3.40.50.300">
    <property type="entry name" value="P-loop containing nucleotide triphosphate hydrolases"/>
    <property type="match status" value="2"/>
</dbReference>
<dbReference type="SMART" id="SM00487">
    <property type="entry name" value="DEXDc"/>
    <property type="match status" value="1"/>
</dbReference>
<sequence>MADRDCPRDDNDYGRPRDGRKRSHSPDEDSRKPSHDNYRNRDYKDDRQQNSTGKRPYVSPTPPARRNRQSSPTLHYNDTKNAIDEANVRSGNDRMRSPVPPPPPPLESNGMDLDDHIPAPPPPDPFINSASNGYIPPPPTDSSVVPDSQPAPPPPPPKKRVPLSVEELMKKKETESNKQEKPVFLSKEERAKLALERRQAEANAIREQQEAARADRPDRAVTNTVDSRNNSNHNKDRRMDYRHDKNSRYDDRRGLYDRGRGDSREDYGRDRNGRYDDRDRDRDRMHDKSRDRKEKSSSDGLPFNEKELLAIRDKYMGTADRAKRRIRKMNEKKFVFDWHEEEDTSRDINPIYMKKHDAQLFGRGHIAGIDIKEQKKLRSSFYNSLLEARRNIEETERAKEMEDLEAKRARQVAFDDRHWSEKPLAEMKERDWRIFREDFNISTKGGILPNPVRSWDESGIPERILKVIQSVGYTEPTPIQRVSIPIGLQNRDLIGIAETGSGKTASFVIPLLSFILDMPTITEDTATLGPYAIILAPTRELAQQIEQETVKFAQPLGFICVSIVGGHAIEEQSFNLRNGAHIIIATPGRLKDCLDRRVLVLGQCSYVVMDEADRMIDMGFEADVNAILDALPVSNTKPDTDDAENSEAMLAKIGNIKYRQTSMFSATMPPAVERLAKKYLRRPAIVTIGTAGQAVDKIEQRVEFVNSDEKKKNRLLEILQEHHEPPIIVFVNTQRGCDILSKALEKLNYNVATLHGGKSQEQREQALADLKNRNKDILVATDVAGRGLDVKNVSLVVNYDMSKTIEPYTHRIGRTGRAGKAGLAVTFLTQGDSDVFYDLKMMLLKSPISKIPRELSDHEAAQQKGQGGRSKKP</sequence>
<evidence type="ECO:0000256" key="14">
    <source>
        <dbReference type="SAM" id="Coils"/>
    </source>
</evidence>
<dbReference type="VEuPathDB" id="FungiDB:SeMB42_g03381"/>
<feature type="compositionally biased region" description="Basic and acidic residues" evidence="15">
    <location>
        <begin position="233"/>
        <end position="297"/>
    </location>
</feature>
<dbReference type="Pfam" id="PF00270">
    <property type="entry name" value="DEAD"/>
    <property type="match status" value="1"/>
</dbReference>
<dbReference type="OrthoDB" id="196131at2759"/>
<keyword evidence="7" id="KW-0067">ATP-binding</keyword>
<dbReference type="Proteomes" id="UP000320475">
    <property type="component" value="Unassembled WGS sequence"/>
</dbReference>
<evidence type="ECO:0000256" key="4">
    <source>
        <dbReference type="ARBA" id="ARBA00022741"/>
    </source>
</evidence>
<feature type="compositionally biased region" description="Basic and acidic residues" evidence="15">
    <location>
        <begin position="1"/>
        <end position="17"/>
    </location>
</feature>
<gene>
    <name evidence="19" type="ORF">SeLEV6574_g08139</name>
</gene>
<evidence type="ECO:0000256" key="3">
    <source>
        <dbReference type="ARBA" id="ARBA00022664"/>
    </source>
</evidence>
<accession>A0A507C9J5</accession>
<dbReference type="InterPro" id="IPR014014">
    <property type="entry name" value="RNA_helicase_DEAD_Q_motif"/>
</dbReference>
<evidence type="ECO:0000256" key="8">
    <source>
        <dbReference type="ARBA" id="ARBA00023187"/>
    </source>
</evidence>
<dbReference type="PROSITE" id="PS51195">
    <property type="entry name" value="Q_MOTIF"/>
    <property type="match status" value="1"/>
</dbReference>
<evidence type="ECO:0000256" key="12">
    <source>
        <dbReference type="ARBA" id="ARBA00047984"/>
    </source>
</evidence>
<dbReference type="GO" id="GO:0008380">
    <property type="term" value="P:RNA splicing"/>
    <property type="evidence" value="ECO:0007669"/>
    <property type="project" value="UniProtKB-KW"/>
</dbReference>
<dbReference type="InterPro" id="IPR011545">
    <property type="entry name" value="DEAD/DEAH_box_helicase_dom"/>
</dbReference>
<feature type="coiled-coil region" evidence="14">
    <location>
        <begin position="385"/>
        <end position="412"/>
    </location>
</feature>
<dbReference type="InterPro" id="IPR001650">
    <property type="entry name" value="Helicase_C-like"/>
</dbReference>
<feature type="compositionally biased region" description="Basic and acidic residues" evidence="15">
    <location>
        <begin position="24"/>
        <end position="48"/>
    </location>
</feature>
<feature type="domain" description="Helicase ATP-binding" evidence="16">
    <location>
        <begin position="484"/>
        <end position="686"/>
    </location>
</feature>
<dbReference type="InterPro" id="IPR014001">
    <property type="entry name" value="Helicase_ATP-bd"/>
</dbReference>
<evidence type="ECO:0000259" key="17">
    <source>
        <dbReference type="PROSITE" id="PS51194"/>
    </source>
</evidence>
<dbReference type="PROSITE" id="PS51194">
    <property type="entry name" value="HELICASE_CTER"/>
    <property type="match status" value="1"/>
</dbReference>
<evidence type="ECO:0000256" key="1">
    <source>
        <dbReference type="ARBA" id="ARBA00004123"/>
    </source>
</evidence>
<dbReference type="Pfam" id="PF25430">
    <property type="entry name" value="DDX23"/>
    <property type="match status" value="1"/>
</dbReference>
<feature type="short sequence motif" description="Q motif" evidence="13">
    <location>
        <begin position="453"/>
        <end position="481"/>
    </location>
</feature>
<feature type="domain" description="Helicase C-terminal" evidence="17">
    <location>
        <begin position="697"/>
        <end position="859"/>
    </location>
</feature>
<comment type="similarity">
    <text evidence="10">Belongs to the DEAD box helicase family. DDX23/PRP28 subfamily.</text>
</comment>
<keyword evidence="14" id="KW-0175">Coiled coil</keyword>
<dbReference type="PROSITE" id="PS00039">
    <property type="entry name" value="DEAD_ATP_HELICASE"/>
    <property type="match status" value="1"/>
</dbReference>
<dbReference type="PROSITE" id="PS51192">
    <property type="entry name" value="HELICASE_ATP_BIND_1"/>
    <property type="match status" value="1"/>
</dbReference>
<evidence type="ECO:0000259" key="18">
    <source>
        <dbReference type="PROSITE" id="PS51195"/>
    </source>
</evidence>
<dbReference type="FunFam" id="3.40.50.300:FF:000322">
    <property type="entry name" value="probable ATP-dependent RNA helicase DDX23"/>
    <property type="match status" value="1"/>
</dbReference>
<feature type="domain" description="DEAD-box RNA helicase Q" evidence="18">
    <location>
        <begin position="453"/>
        <end position="481"/>
    </location>
</feature>
<evidence type="ECO:0000256" key="9">
    <source>
        <dbReference type="ARBA" id="ARBA00023242"/>
    </source>
</evidence>
<keyword evidence="5" id="KW-0378">Hydrolase</keyword>
<evidence type="ECO:0000313" key="19">
    <source>
        <dbReference type="EMBL" id="TPX35839.1"/>
    </source>
</evidence>
<dbReference type="AlphaFoldDB" id="A0A507C9J5"/>
<comment type="caution">
    <text evidence="19">The sequence shown here is derived from an EMBL/GenBank/DDBJ whole genome shotgun (WGS) entry which is preliminary data.</text>
</comment>
<evidence type="ECO:0000256" key="13">
    <source>
        <dbReference type="PROSITE-ProRule" id="PRU00552"/>
    </source>
</evidence>
<evidence type="ECO:0000256" key="2">
    <source>
        <dbReference type="ARBA" id="ARBA00012552"/>
    </source>
</evidence>
<feature type="region of interest" description="Disordered" evidence="15">
    <location>
        <begin position="852"/>
        <end position="873"/>
    </location>
</feature>
<evidence type="ECO:0000256" key="10">
    <source>
        <dbReference type="ARBA" id="ARBA00037954"/>
    </source>
</evidence>
<evidence type="ECO:0000313" key="20">
    <source>
        <dbReference type="Proteomes" id="UP000320475"/>
    </source>
</evidence>
<dbReference type="SMART" id="SM00490">
    <property type="entry name" value="HELICc"/>
    <property type="match status" value="1"/>
</dbReference>
<reference evidence="19 20" key="1">
    <citation type="journal article" date="2019" name="Sci. Rep.">
        <title>Comparative genomics of chytrid fungi reveal insights into the obligate biotrophic and pathogenic lifestyle of Synchytrium endobioticum.</title>
        <authorList>
            <person name="van de Vossenberg B.T.L.H."/>
            <person name="Warris S."/>
            <person name="Nguyen H.D.T."/>
            <person name="van Gent-Pelzer M.P.E."/>
            <person name="Joly D.L."/>
            <person name="van de Geest H.C."/>
            <person name="Bonants P.J.M."/>
            <person name="Smith D.S."/>
            <person name="Levesque C.A."/>
            <person name="van der Lee T.A.J."/>
        </authorList>
    </citation>
    <scope>NUCLEOTIDE SEQUENCE [LARGE SCALE GENOMIC DNA]</scope>
    <source>
        <strain evidence="19 20">LEV6574</strain>
    </source>
</reference>
<comment type="catalytic activity">
    <reaction evidence="12">
        <text>ATP + H2O = ADP + phosphate + H(+)</text>
        <dbReference type="Rhea" id="RHEA:13065"/>
        <dbReference type="ChEBI" id="CHEBI:15377"/>
        <dbReference type="ChEBI" id="CHEBI:15378"/>
        <dbReference type="ChEBI" id="CHEBI:30616"/>
        <dbReference type="ChEBI" id="CHEBI:43474"/>
        <dbReference type="ChEBI" id="CHEBI:456216"/>
        <dbReference type="EC" id="3.6.4.13"/>
    </reaction>
</comment>
<dbReference type="GO" id="GO:0016787">
    <property type="term" value="F:hydrolase activity"/>
    <property type="evidence" value="ECO:0007669"/>
    <property type="project" value="UniProtKB-KW"/>
</dbReference>